<dbReference type="PANTHER" id="PTHR11113:SF14">
    <property type="entry name" value="N-ACETYLGLUCOSAMINE-6-PHOSPHATE DEACETYLASE"/>
    <property type="match status" value="1"/>
</dbReference>
<feature type="binding site" evidence="8">
    <location>
        <position position="130"/>
    </location>
    <ligand>
        <name>Zn(2+)</name>
        <dbReference type="ChEBI" id="CHEBI:29105"/>
    </ligand>
</feature>
<dbReference type="Gene3D" id="3.20.20.140">
    <property type="entry name" value="Metal-dependent hydrolases"/>
    <property type="match status" value="1"/>
</dbReference>
<sequence>MTLKAISALRIFDGEKMHYESALLWKGNYIVAIIPVNSIPEKAEVIRYPSATITPGFIDLQVNGGGGVMFNQQTDVKGIKTICSAHRKHGTAYLLPTLISDSQDKIRQALLAANAALESNTKGILGVHLEGPWLSPEKNGAHDTRHFYDPSVESLQTLPWLSKGRTLVTLAPEAVNNEAVQWLSRQGVLVSCGHSNANAQQLSGDTLSHVDGFTHLYNAMSPLTGREPGVVGAALMTDHAWCSVITDGIHVAPENVKLAHRVKPKGKLLIVSDAMASVGSEDNSFMLNNETIRVIDNKLTNSNGSLAGAHIGMDQSVANVIKWGLDEQEAFKMASTYPAHALRSASSLGYLKTGFIAAATILDSHYQAQAVLVDGKLFTEYH</sequence>
<feature type="binding site" evidence="7">
    <location>
        <position position="250"/>
    </location>
    <ligand>
        <name>substrate</name>
    </ligand>
</feature>
<evidence type="ECO:0000256" key="4">
    <source>
        <dbReference type="ARBA" id="ARBA00023277"/>
    </source>
</evidence>
<dbReference type="GO" id="GO:0008448">
    <property type="term" value="F:N-acetylglucosamine-6-phosphate deacetylase activity"/>
    <property type="evidence" value="ECO:0007669"/>
    <property type="project" value="InterPro"/>
</dbReference>
<dbReference type="InterPro" id="IPR006680">
    <property type="entry name" value="Amidohydro-rel"/>
</dbReference>
<dbReference type="GO" id="GO:0046872">
    <property type="term" value="F:metal ion binding"/>
    <property type="evidence" value="ECO:0007669"/>
    <property type="project" value="UniProtKB-KW"/>
</dbReference>
<keyword evidence="3 5" id="KW-0378">Hydrolase</keyword>
<dbReference type="SUPFAM" id="SSF51556">
    <property type="entry name" value="Metallo-dependent hydrolases"/>
    <property type="match status" value="1"/>
</dbReference>
<feature type="binding site" evidence="7">
    <location>
        <position position="226"/>
    </location>
    <ligand>
        <name>substrate</name>
    </ligand>
</feature>
<name>A0A1B9R115_9VIBR</name>
<evidence type="ECO:0000313" key="10">
    <source>
        <dbReference type="EMBL" id="OCH77989.1"/>
    </source>
</evidence>
<evidence type="ECO:0000256" key="7">
    <source>
        <dbReference type="PIRSR" id="PIRSR038994-2"/>
    </source>
</evidence>
<dbReference type="Gene3D" id="2.30.40.10">
    <property type="entry name" value="Urease, subunit C, domain 1"/>
    <property type="match status" value="1"/>
</dbReference>
<feature type="binding site" evidence="7">
    <location>
        <begin position="306"/>
        <end position="308"/>
    </location>
    <ligand>
        <name>substrate</name>
    </ligand>
</feature>
<comment type="similarity">
    <text evidence="1 5">Belongs to the metallo-dependent hydrolases superfamily. NagA family.</text>
</comment>
<accession>A0A1B9R115</accession>
<evidence type="ECO:0000256" key="1">
    <source>
        <dbReference type="ARBA" id="ARBA00010716"/>
    </source>
</evidence>
<evidence type="ECO:0000256" key="8">
    <source>
        <dbReference type="PIRSR" id="PIRSR038994-3"/>
    </source>
</evidence>
<keyword evidence="11" id="KW-1185">Reference proteome</keyword>
<dbReference type="PIRSF" id="PIRSF038994">
    <property type="entry name" value="NagA"/>
    <property type="match status" value="1"/>
</dbReference>
<feature type="binding site" evidence="7">
    <location>
        <begin position="218"/>
        <end position="219"/>
    </location>
    <ligand>
        <name>substrate</name>
    </ligand>
</feature>
<proteinExistence type="inferred from homology"/>
<feature type="active site" description="Proton donor/acceptor" evidence="6">
    <location>
        <position position="273"/>
    </location>
</feature>
<evidence type="ECO:0000256" key="5">
    <source>
        <dbReference type="PIRNR" id="PIRNR038994"/>
    </source>
</evidence>
<evidence type="ECO:0000256" key="2">
    <source>
        <dbReference type="ARBA" id="ARBA00022723"/>
    </source>
</evidence>
<feature type="domain" description="Amidohydrolase-related" evidence="9">
    <location>
        <begin position="52"/>
        <end position="367"/>
    </location>
</feature>
<keyword evidence="4 5" id="KW-0119">Carbohydrate metabolism</keyword>
<dbReference type="InterPro" id="IPR011059">
    <property type="entry name" value="Metal-dep_hydrolase_composite"/>
</dbReference>
<feature type="binding site" evidence="8">
    <location>
        <position position="194"/>
    </location>
    <ligand>
        <name>Zn(2+)</name>
        <dbReference type="ChEBI" id="CHEBI:29105"/>
    </ligand>
</feature>
<feature type="binding site" evidence="7">
    <location>
        <position position="141"/>
    </location>
    <ligand>
        <name>substrate</name>
    </ligand>
</feature>
<protein>
    <submittedName>
        <fullName evidence="10">N-acetylglucosamine-6-phosphate deacetylase</fullName>
    </submittedName>
</protein>
<organism evidence="10 11">
    <name type="scientific">Vibrio genomosp. F10</name>
    <dbReference type="NCBI Taxonomy" id="723171"/>
    <lineage>
        <taxon>Bacteria</taxon>
        <taxon>Pseudomonadati</taxon>
        <taxon>Pseudomonadota</taxon>
        <taxon>Gammaproteobacteria</taxon>
        <taxon>Vibrionales</taxon>
        <taxon>Vibrionaceae</taxon>
        <taxon>Vibrio</taxon>
    </lineage>
</organism>
<gene>
    <name evidence="10" type="ORF">A6E14_06695</name>
</gene>
<dbReference type="AlphaFoldDB" id="A0A1B9R115"/>
<dbReference type="GO" id="GO:0006046">
    <property type="term" value="P:N-acetylglucosamine catabolic process"/>
    <property type="evidence" value="ECO:0007669"/>
    <property type="project" value="TreeGrafter"/>
</dbReference>
<evidence type="ECO:0000259" key="9">
    <source>
        <dbReference type="Pfam" id="PF01979"/>
    </source>
</evidence>
<dbReference type="PANTHER" id="PTHR11113">
    <property type="entry name" value="N-ACETYLGLUCOSAMINE-6-PHOSPHATE DEACETYLASE"/>
    <property type="match status" value="1"/>
</dbReference>
<feature type="binding site" evidence="8">
    <location>
        <position position="215"/>
    </location>
    <ligand>
        <name>Zn(2+)</name>
        <dbReference type="ChEBI" id="CHEBI:29105"/>
    </ligand>
</feature>
<comment type="caution">
    <text evidence="10">The sequence shown here is derived from an EMBL/GenBank/DDBJ whole genome shotgun (WGS) entry which is preliminary data.</text>
</comment>
<dbReference type="NCBIfam" id="TIGR00221">
    <property type="entry name" value="nagA"/>
    <property type="match status" value="1"/>
</dbReference>
<evidence type="ECO:0000256" key="3">
    <source>
        <dbReference type="ARBA" id="ARBA00022801"/>
    </source>
</evidence>
<dbReference type="Proteomes" id="UP000093173">
    <property type="component" value="Unassembled WGS sequence"/>
</dbReference>
<keyword evidence="2 8" id="KW-0479">Metal-binding</keyword>
<dbReference type="InterPro" id="IPR032466">
    <property type="entry name" value="Metal_Hydrolase"/>
</dbReference>
<dbReference type="EMBL" id="MAJZ01000328">
    <property type="protein sequence ID" value="OCH77989.1"/>
    <property type="molecule type" value="Genomic_DNA"/>
</dbReference>
<evidence type="ECO:0000313" key="11">
    <source>
        <dbReference type="Proteomes" id="UP000093173"/>
    </source>
</evidence>
<comment type="cofactor">
    <cofactor evidence="8">
        <name>a divalent metal cation</name>
        <dbReference type="ChEBI" id="CHEBI:60240"/>
    </cofactor>
    <text evidence="8">Binds 1 divalent metal cation per subunit.</text>
</comment>
<evidence type="ECO:0000256" key="6">
    <source>
        <dbReference type="PIRSR" id="PIRSR038994-1"/>
    </source>
</evidence>
<reference evidence="11" key="1">
    <citation type="submission" date="2016-06" db="EMBL/GenBank/DDBJ databases">
        <authorList>
            <person name="Hehemann J.-H."/>
            <person name="Arevalo P."/>
            <person name="Datta M.S."/>
            <person name="Polz M.F."/>
        </authorList>
    </citation>
    <scope>NUCLEOTIDE SEQUENCE [LARGE SCALE GENOMIC DNA]</scope>
    <source>
        <strain evidence="11">9CSC122</strain>
    </source>
</reference>
<dbReference type="Pfam" id="PF01979">
    <property type="entry name" value="Amidohydro_1"/>
    <property type="match status" value="1"/>
</dbReference>
<dbReference type="SUPFAM" id="SSF51338">
    <property type="entry name" value="Composite domain of metallo-dependent hydrolases"/>
    <property type="match status" value="1"/>
</dbReference>
<dbReference type="CDD" id="cd00854">
    <property type="entry name" value="NagA"/>
    <property type="match status" value="1"/>
</dbReference>
<dbReference type="InterPro" id="IPR003764">
    <property type="entry name" value="GlcNAc_6-P_deAcase"/>
</dbReference>
<dbReference type="RefSeq" id="WP_017039383.1">
    <property type="nucleotide sequence ID" value="NZ_JBNGCH010000328.1"/>
</dbReference>